<feature type="transmembrane region" description="Helical" evidence="1">
    <location>
        <begin position="94"/>
        <end position="115"/>
    </location>
</feature>
<feature type="transmembrane region" description="Helical" evidence="1">
    <location>
        <begin position="44"/>
        <end position="68"/>
    </location>
</feature>
<evidence type="ECO:0000256" key="1">
    <source>
        <dbReference type="SAM" id="Phobius"/>
    </source>
</evidence>
<gene>
    <name evidence="2" type="ORF">BDK92_3897</name>
</gene>
<keyword evidence="1" id="KW-1133">Transmembrane helix</keyword>
<dbReference type="Pfam" id="PF13576">
    <property type="entry name" value="Pentapeptide_3"/>
    <property type="match status" value="1"/>
</dbReference>
<dbReference type="OrthoDB" id="8440251at2"/>
<keyword evidence="3" id="KW-1185">Reference proteome</keyword>
<comment type="caution">
    <text evidence="2">The sequence shown here is derived from an EMBL/GenBank/DDBJ whole genome shotgun (WGS) entry which is preliminary data.</text>
</comment>
<evidence type="ECO:0000313" key="3">
    <source>
        <dbReference type="Proteomes" id="UP000277671"/>
    </source>
</evidence>
<sequence>MPERPWWRKRLKPVTALRARWSNHKREKTKKPEKAPKPRTYRPIHLATLISLLIVACILTGAAASLMWEAAKVPTNVPSSPELAVREAQLRLDVIRNILAIGAGTGGLVALFLALRRQYVKERVDHADQEYKNRTAEDAKHDAAERRITDLYVKAAEQLGSEKATVRLAALYSLERLAQDNPSHRETVMSLICSYLRMPIGEPSGVQALISSNPAFIDYTKDSVILEDLEVRKAAQDLIVKHLWCFFLPDGRAAHDGKYWGDIDLNLRGATLIDWDISSCKAGRINIEGAHFIGDADFSGSFISAVSATGAVFLGNIDFTNVTVDGLANFRLARFDGDADFSKTPFSKLGVFMHARFHRCAIFAGAEENKLIISEALANLNPTKPHEWPQGYRLVATQKPGFGVIQTTEQAMKGEALET</sequence>
<dbReference type="SUPFAM" id="SSF141571">
    <property type="entry name" value="Pentapeptide repeat-like"/>
    <property type="match status" value="1"/>
</dbReference>
<dbReference type="AlphaFoldDB" id="A0A495JKV8"/>
<dbReference type="InterPro" id="IPR001646">
    <property type="entry name" value="5peptide_repeat"/>
</dbReference>
<keyword evidence="1" id="KW-0812">Transmembrane</keyword>
<dbReference type="Proteomes" id="UP000277671">
    <property type="component" value="Unassembled WGS sequence"/>
</dbReference>
<accession>A0A495JKV8</accession>
<keyword evidence="1" id="KW-0472">Membrane</keyword>
<organism evidence="2 3">
    <name type="scientific">Micromonospora pisi</name>
    <dbReference type="NCBI Taxonomy" id="589240"/>
    <lineage>
        <taxon>Bacteria</taxon>
        <taxon>Bacillati</taxon>
        <taxon>Actinomycetota</taxon>
        <taxon>Actinomycetes</taxon>
        <taxon>Micromonosporales</taxon>
        <taxon>Micromonosporaceae</taxon>
        <taxon>Micromonospora</taxon>
    </lineage>
</organism>
<name>A0A495JKV8_9ACTN</name>
<dbReference type="EMBL" id="RBKT01000001">
    <property type="protein sequence ID" value="RKR89543.1"/>
    <property type="molecule type" value="Genomic_DNA"/>
</dbReference>
<protein>
    <submittedName>
        <fullName evidence="2">Pentapeptide repeat protein</fullName>
    </submittedName>
</protein>
<dbReference type="RefSeq" id="WP_121157963.1">
    <property type="nucleotide sequence ID" value="NZ_RBKT01000001.1"/>
</dbReference>
<proteinExistence type="predicted"/>
<dbReference type="Gene3D" id="2.160.20.80">
    <property type="entry name" value="E3 ubiquitin-protein ligase SopA"/>
    <property type="match status" value="1"/>
</dbReference>
<evidence type="ECO:0000313" key="2">
    <source>
        <dbReference type="EMBL" id="RKR89543.1"/>
    </source>
</evidence>
<reference evidence="2 3" key="1">
    <citation type="submission" date="2018-10" db="EMBL/GenBank/DDBJ databases">
        <title>Sequencing the genomes of 1000 actinobacteria strains.</title>
        <authorList>
            <person name="Klenk H.-P."/>
        </authorList>
    </citation>
    <scope>NUCLEOTIDE SEQUENCE [LARGE SCALE GENOMIC DNA]</scope>
    <source>
        <strain evidence="2 3">DSM 45175</strain>
    </source>
</reference>